<keyword evidence="9" id="KW-0238">DNA-binding</keyword>
<evidence type="ECO:0000256" key="12">
    <source>
        <dbReference type="PROSITE-ProRule" id="PRU00042"/>
    </source>
</evidence>
<organism evidence="15 16">
    <name type="scientific">Electrophorus electricus</name>
    <name type="common">Electric eel</name>
    <name type="synonym">Gymnotus electricus</name>
    <dbReference type="NCBI Taxonomy" id="8005"/>
    <lineage>
        <taxon>Eukaryota</taxon>
        <taxon>Metazoa</taxon>
        <taxon>Chordata</taxon>
        <taxon>Craniata</taxon>
        <taxon>Vertebrata</taxon>
        <taxon>Euteleostomi</taxon>
        <taxon>Actinopterygii</taxon>
        <taxon>Neopterygii</taxon>
        <taxon>Teleostei</taxon>
        <taxon>Ostariophysi</taxon>
        <taxon>Gymnotiformes</taxon>
        <taxon>Gymnotoidei</taxon>
        <taxon>Gymnotidae</taxon>
        <taxon>Electrophorus</taxon>
    </lineage>
</organism>
<evidence type="ECO:0000256" key="11">
    <source>
        <dbReference type="ARBA" id="ARBA00023242"/>
    </source>
</evidence>
<reference evidence="15" key="4">
    <citation type="submission" date="2025-08" db="UniProtKB">
        <authorList>
            <consortium name="Ensembl"/>
        </authorList>
    </citation>
    <scope>IDENTIFICATION</scope>
</reference>
<protein>
    <recommendedName>
        <fullName evidence="14">C2H2-type domain-containing protein</fullName>
    </recommendedName>
</protein>
<reference evidence="16" key="2">
    <citation type="journal article" date="2017" name="Sci. Adv.">
        <title>A tail of two voltages: Proteomic comparison of the three electric organs of the electric eel.</title>
        <authorList>
            <person name="Traeger L.L."/>
            <person name="Sabat G."/>
            <person name="Barrett-Wilt G.A."/>
            <person name="Wells G.B."/>
            <person name="Sussman M.R."/>
        </authorList>
    </citation>
    <scope>NUCLEOTIDE SEQUENCE [LARGE SCALE GENOMIC DNA]</scope>
</reference>
<proteinExistence type="inferred from homology"/>
<dbReference type="Ensembl" id="ENSEEET00000044439.2">
    <property type="protein sequence ID" value="ENSEEEP00000043939.2"/>
    <property type="gene ID" value="ENSEEEG00000020758.2"/>
</dbReference>
<evidence type="ECO:0000256" key="13">
    <source>
        <dbReference type="SAM" id="MobiDB-lite"/>
    </source>
</evidence>
<evidence type="ECO:0000256" key="10">
    <source>
        <dbReference type="ARBA" id="ARBA00023163"/>
    </source>
</evidence>
<feature type="domain" description="C2H2-type" evidence="14">
    <location>
        <begin position="215"/>
        <end position="248"/>
    </location>
</feature>
<feature type="region of interest" description="Disordered" evidence="13">
    <location>
        <begin position="331"/>
        <end position="400"/>
    </location>
</feature>
<dbReference type="GeneTree" id="ENSGT01150000286939"/>
<evidence type="ECO:0000256" key="7">
    <source>
        <dbReference type="ARBA" id="ARBA00022833"/>
    </source>
</evidence>
<evidence type="ECO:0000256" key="4">
    <source>
        <dbReference type="ARBA" id="ARBA00022723"/>
    </source>
</evidence>
<evidence type="ECO:0000313" key="16">
    <source>
        <dbReference type="Proteomes" id="UP000314983"/>
    </source>
</evidence>
<dbReference type="InterPro" id="IPR013087">
    <property type="entry name" value="Znf_C2H2_type"/>
</dbReference>
<dbReference type="PANTHER" id="PTHR24394:SF44">
    <property type="entry name" value="ZINC FINGER PROTEIN 271-LIKE"/>
    <property type="match status" value="1"/>
</dbReference>
<dbReference type="GO" id="GO:0005634">
    <property type="term" value="C:nucleus"/>
    <property type="evidence" value="ECO:0007669"/>
    <property type="project" value="UniProtKB-SubCell"/>
</dbReference>
<comment type="subcellular location">
    <subcellularLocation>
        <location evidence="2">Nucleus</location>
    </subcellularLocation>
</comment>
<keyword evidence="16" id="KW-1185">Reference proteome</keyword>
<dbReference type="PROSITE" id="PS50157">
    <property type="entry name" value="ZINC_FINGER_C2H2_2"/>
    <property type="match status" value="8"/>
</dbReference>
<dbReference type="PANTHER" id="PTHR24394">
    <property type="entry name" value="ZINC FINGER PROTEIN"/>
    <property type="match status" value="1"/>
</dbReference>
<dbReference type="SUPFAM" id="SSF57667">
    <property type="entry name" value="beta-beta-alpha zinc fingers"/>
    <property type="match status" value="4"/>
</dbReference>
<dbReference type="FunFam" id="3.30.160.60:FF:001370">
    <property type="entry name" value="Zinc finger protein"/>
    <property type="match status" value="1"/>
</dbReference>
<name>A0A4W4H5X5_ELEEL</name>
<dbReference type="FunFam" id="3.30.160.60:FF:000966">
    <property type="entry name" value="ZFP90 zinc finger protein"/>
    <property type="match status" value="2"/>
</dbReference>
<dbReference type="GO" id="GO:0000981">
    <property type="term" value="F:DNA-binding transcription factor activity, RNA polymerase II-specific"/>
    <property type="evidence" value="ECO:0007669"/>
    <property type="project" value="TreeGrafter"/>
</dbReference>
<comment type="function">
    <text evidence="1">May be involved in transcriptional regulation.</text>
</comment>
<dbReference type="Gene3D" id="3.30.160.60">
    <property type="entry name" value="Classic Zinc Finger"/>
    <property type="match status" value="7"/>
</dbReference>
<sequence>MKQTKIQHERVHNTRGSPYSCPSCQKRFKKFHERNAHLKSHGEQKVYLCSTCGMSFKRISKYEQHVRTHTGEKPYICQECERSFAQASHLKSHMRIHTGEKPFMCEQCGKCFNHNVSLKNHLLRQHSIHPACEPTEEGRRIGRPFNEHHVCECKIKPFSCKLCHKRFLTQIGQKVHYRRLHGDYMHICKFCLMDFEMKQTKIRHERVHNKRGSPYSCPSCQKRFKKFHDFKRILKYERHVRTHTREKPYICQECERSFAQASHLKSHMRIHTGEKPFMCEQCGKCFNHNVSLKNHLLRQHSIHPACEPTEEGRRIGRPFSDFPLKKKIKEYNKRSKKQRSAPHDEEEASGFPESDYQEKSDDSDSVGEEWSEQSGSKKRRAKRRNTRRKRRKMSHVEEET</sequence>
<feature type="domain" description="C2H2-type" evidence="14">
    <location>
        <begin position="249"/>
        <end position="276"/>
    </location>
</feature>
<feature type="domain" description="C2H2-type" evidence="14">
    <location>
        <begin position="158"/>
        <end position="181"/>
    </location>
</feature>
<feature type="domain" description="C2H2-type" evidence="14">
    <location>
        <begin position="75"/>
        <end position="102"/>
    </location>
</feature>
<feature type="compositionally biased region" description="Basic residues" evidence="13">
    <location>
        <begin position="376"/>
        <end position="393"/>
    </location>
</feature>
<evidence type="ECO:0000259" key="14">
    <source>
        <dbReference type="PROSITE" id="PS50157"/>
    </source>
</evidence>
<keyword evidence="10" id="KW-0804">Transcription</keyword>
<evidence type="ECO:0000256" key="8">
    <source>
        <dbReference type="ARBA" id="ARBA00023015"/>
    </source>
</evidence>
<evidence type="ECO:0000256" key="2">
    <source>
        <dbReference type="ARBA" id="ARBA00004123"/>
    </source>
</evidence>
<keyword evidence="6 12" id="KW-0863">Zinc-finger</keyword>
<feature type="domain" description="C2H2-type" evidence="14">
    <location>
        <begin position="103"/>
        <end position="134"/>
    </location>
</feature>
<evidence type="ECO:0000256" key="5">
    <source>
        <dbReference type="ARBA" id="ARBA00022737"/>
    </source>
</evidence>
<feature type="domain" description="C2H2-type" evidence="14">
    <location>
        <begin position="47"/>
        <end position="74"/>
    </location>
</feature>
<dbReference type="Proteomes" id="UP000314983">
    <property type="component" value="Chromosome 19"/>
</dbReference>
<dbReference type="AlphaFoldDB" id="A0A4W4H5X5"/>
<keyword evidence="11" id="KW-0539">Nucleus</keyword>
<comment type="similarity">
    <text evidence="3">Belongs to the krueppel C2H2-type zinc-finger protein family.</text>
</comment>
<keyword evidence="8" id="KW-0805">Transcription regulation</keyword>
<dbReference type="Pfam" id="PF00096">
    <property type="entry name" value="zf-C2H2"/>
    <property type="match status" value="5"/>
</dbReference>
<dbReference type="GO" id="GO:0003690">
    <property type="term" value="F:double-stranded DNA binding"/>
    <property type="evidence" value="ECO:0007669"/>
    <property type="project" value="UniProtKB-ARBA"/>
</dbReference>
<reference evidence="15" key="5">
    <citation type="submission" date="2025-09" db="UniProtKB">
        <authorList>
            <consortium name="Ensembl"/>
        </authorList>
    </citation>
    <scope>IDENTIFICATION</scope>
</reference>
<dbReference type="FunFam" id="3.30.160.60:FF:002716">
    <property type="entry name" value="Zinc finger protein 212"/>
    <property type="match status" value="1"/>
</dbReference>
<dbReference type="FunFam" id="3.30.160.60:FF:000912">
    <property type="entry name" value="Zinc finger protein 660"/>
    <property type="match status" value="1"/>
</dbReference>
<feature type="domain" description="C2H2-type" evidence="14">
    <location>
        <begin position="277"/>
        <end position="308"/>
    </location>
</feature>
<evidence type="ECO:0000313" key="15">
    <source>
        <dbReference type="Ensembl" id="ENSEEEP00000043939.2"/>
    </source>
</evidence>
<evidence type="ECO:0000256" key="6">
    <source>
        <dbReference type="ARBA" id="ARBA00022771"/>
    </source>
</evidence>
<accession>A0A4W4H5X5</accession>
<dbReference type="SMART" id="SM00355">
    <property type="entry name" value="ZnF_C2H2"/>
    <property type="match status" value="9"/>
</dbReference>
<keyword evidence="4" id="KW-0479">Metal-binding</keyword>
<dbReference type="PROSITE" id="PS00028">
    <property type="entry name" value="ZINC_FINGER_C2H2_1"/>
    <property type="match status" value="8"/>
</dbReference>
<keyword evidence="5" id="KW-0677">Repeat</keyword>
<feature type="domain" description="C2H2-type" evidence="14">
    <location>
        <begin position="19"/>
        <end position="46"/>
    </location>
</feature>
<keyword evidence="7" id="KW-0862">Zinc</keyword>
<dbReference type="GO" id="GO:0008270">
    <property type="term" value="F:zinc ion binding"/>
    <property type="evidence" value="ECO:0007669"/>
    <property type="project" value="UniProtKB-KW"/>
</dbReference>
<evidence type="ECO:0000256" key="9">
    <source>
        <dbReference type="ARBA" id="ARBA00023125"/>
    </source>
</evidence>
<evidence type="ECO:0000256" key="1">
    <source>
        <dbReference type="ARBA" id="ARBA00003767"/>
    </source>
</evidence>
<evidence type="ECO:0000256" key="3">
    <source>
        <dbReference type="ARBA" id="ARBA00006991"/>
    </source>
</evidence>
<reference evidence="15" key="3">
    <citation type="submission" date="2020-05" db="EMBL/GenBank/DDBJ databases">
        <title>Electrophorus electricus (electric eel) genome, fEleEle1, primary haplotype.</title>
        <authorList>
            <person name="Myers G."/>
            <person name="Meyer A."/>
            <person name="Fedrigo O."/>
            <person name="Formenti G."/>
            <person name="Rhie A."/>
            <person name="Tracey A."/>
            <person name="Sims Y."/>
            <person name="Jarvis E.D."/>
        </authorList>
    </citation>
    <scope>NUCLEOTIDE SEQUENCE [LARGE SCALE GENOMIC DNA]</scope>
</reference>
<reference evidence="16" key="1">
    <citation type="journal article" date="2014" name="Science">
        <title>Nonhuman genetics. Genomic basis for the convergent evolution of electric organs.</title>
        <authorList>
            <person name="Gallant J.R."/>
            <person name="Traeger L.L."/>
            <person name="Volkening J.D."/>
            <person name="Moffett H."/>
            <person name="Chen P.H."/>
            <person name="Novina C.D."/>
            <person name="Phillips G.N.Jr."/>
            <person name="Anand R."/>
            <person name="Wells G.B."/>
            <person name="Pinch M."/>
            <person name="Guth R."/>
            <person name="Unguez G.A."/>
            <person name="Albert J.S."/>
            <person name="Zakon H.H."/>
            <person name="Samanta M.P."/>
            <person name="Sussman M.R."/>
        </authorList>
    </citation>
    <scope>NUCLEOTIDE SEQUENCE [LARGE SCALE GENOMIC DNA]</scope>
</reference>
<dbReference type="InterPro" id="IPR036236">
    <property type="entry name" value="Znf_C2H2_sf"/>
</dbReference>